<dbReference type="InterPro" id="IPR027417">
    <property type="entry name" value="P-loop_NTPase"/>
</dbReference>
<evidence type="ECO:0000313" key="10">
    <source>
        <dbReference type="Proteomes" id="UP000041254"/>
    </source>
</evidence>
<keyword evidence="6" id="KW-0505">Motor protein</keyword>
<dbReference type="InterPro" id="IPR036961">
    <property type="entry name" value="Kinesin_motor_dom_sf"/>
</dbReference>
<comment type="similarity">
    <text evidence="6">Belongs to the TRAFAC class myosin-kinesin ATPase superfamily. Kinesin family.</text>
</comment>
<dbReference type="InParanoid" id="A0A0G4ER73"/>
<evidence type="ECO:0000256" key="5">
    <source>
        <dbReference type="ARBA" id="ARBA00023054"/>
    </source>
</evidence>
<keyword evidence="3 6" id="KW-0547">Nucleotide-binding</keyword>
<dbReference type="GO" id="GO:0051231">
    <property type="term" value="P:spindle elongation"/>
    <property type="evidence" value="ECO:0007669"/>
    <property type="project" value="TreeGrafter"/>
</dbReference>
<dbReference type="PANTHER" id="PTHR47969:SF15">
    <property type="entry name" value="CHROMOSOME-ASSOCIATED KINESIN KIF4A-RELATED"/>
    <property type="match status" value="1"/>
</dbReference>
<dbReference type="Proteomes" id="UP000041254">
    <property type="component" value="Unassembled WGS sequence"/>
</dbReference>
<dbReference type="GO" id="GO:0005737">
    <property type="term" value="C:cytoplasm"/>
    <property type="evidence" value="ECO:0007669"/>
    <property type="project" value="UniProtKB-SubCell"/>
</dbReference>
<evidence type="ECO:0000256" key="3">
    <source>
        <dbReference type="ARBA" id="ARBA00022741"/>
    </source>
</evidence>
<dbReference type="GO" id="GO:0005875">
    <property type="term" value="C:microtubule associated complex"/>
    <property type="evidence" value="ECO:0007669"/>
    <property type="project" value="TreeGrafter"/>
</dbReference>
<feature type="compositionally biased region" description="Low complexity" evidence="7">
    <location>
        <begin position="606"/>
        <end position="616"/>
    </location>
</feature>
<comment type="subcellular location">
    <subcellularLocation>
        <location evidence="1">Cytoplasm</location>
    </subcellularLocation>
</comment>
<dbReference type="VEuPathDB" id="CryptoDB:Vbra_12729"/>
<evidence type="ECO:0000256" key="6">
    <source>
        <dbReference type="PROSITE-ProRule" id="PRU00283"/>
    </source>
</evidence>
<dbReference type="GO" id="GO:0008017">
    <property type="term" value="F:microtubule binding"/>
    <property type="evidence" value="ECO:0007669"/>
    <property type="project" value="InterPro"/>
</dbReference>
<feature type="region of interest" description="Disordered" evidence="7">
    <location>
        <begin position="904"/>
        <end position="946"/>
    </location>
</feature>
<keyword evidence="2" id="KW-0963">Cytoplasm</keyword>
<dbReference type="OrthoDB" id="123929at2759"/>
<dbReference type="GO" id="GO:0007052">
    <property type="term" value="P:mitotic spindle organization"/>
    <property type="evidence" value="ECO:0007669"/>
    <property type="project" value="TreeGrafter"/>
</dbReference>
<protein>
    <recommendedName>
        <fullName evidence="8">Kinesin motor domain-containing protein</fullName>
    </recommendedName>
</protein>
<evidence type="ECO:0000259" key="8">
    <source>
        <dbReference type="PROSITE" id="PS50067"/>
    </source>
</evidence>
<feature type="region of interest" description="Disordered" evidence="7">
    <location>
        <begin position="796"/>
        <end position="816"/>
    </location>
</feature>
<feature type="compositionally biased region" description="Pro residues" evidence="7">
    <location>
        <begin position="562"/>
        <end position="579"/>
    </location>
</feature>
<dbReference type="InterPro" id="IPR027640">
    <property type="entry name" value="Kinesin-like_fam"/>
</dbReference>
<accession>A0A0G4ER73</accession>
<dbReference type="PROSITE" id="PS50067">
    <property type="entry name" value="KINESIN_MOTOR_2"/>
    <property type="match status" value="1"/>
</dbReference>
<feature type="compositionally biased region" description="Basic and acidic residues" evidence="7">
    <location>
        <begin position="580"/>
        <end position="589"/>
    </location>
</feature>
<dbReference type="SMART" id="SM00129">
    <property type="entry name" value="KISc"/>
    <property type="match status" value="1"/>
</dbReference>
<evidence type="ECO:0000256" key="7">
    <source>
        <dbReference type="SAM" id="MobiDB-lite"/>
    </source>
</evidence>
<dbReference type="GO" id="GO:0007018">
    <property type="term" value="P:microtubule-based movement"/>
    <property type="evidence" value="ECO:0007669"/>
    <property type="project" value="InterPro"/>
</dbReference>
<evidence type="ECO:0000313" key="9">
    <source>
        <dbReference type="EMBL" id="CEL99952.1"/>
    </source>
</evidence>
<feature type="compositionally biased region" description="Basic and acidic residues" evidence="7">
    <location>
        <begin position="837"/>
        <end position="847"/>
    </location>
</feature>
<dbReference type="STRING" id="1169540.A0A0G4ER73"/>
<proteinExistence type="inferred from homology"/>
<dbReference type="InterPro" id="IPR001752">
    <property type="entry name" value="Kinesin_motor_dom"/>
</dbReference>
<feature type="compositionally biased region" description="Low complexity" evidence="7">
    <location>
        <begin position="410"/>
        <end position="427"/>
    </location>
</feature>
<reference evidence="9 10" key="1">
    <citation type="submission" date="2014-11" db="EMBL/GenBank/DDBJ databases">
        <authorList>
            <person name="Zhu J."/>
            <person name="Qi W."/>
            <person name="Song R."/>
        </authorList>
    </citation>
    <scope>NUCLEOTIDE SEQUENCE [LARGE SCALE GENOMIC DNA]</scope>
</reference>
<keyword evidence="5" id="KW-0175">Coiled coil</keyword>
<keyword evidence="4 6" id="KW-0067">ATP-binding</keyword>
<feature type="binding site" evidence="6">
    <location>
        <begin position="123"/>
        <end position="130"/>
    </location>
    <ligand>
        <name>ATP</name>
        <dbReference type="ChEBI" id="CHEBI:30616"/>
    </ligand>
</feature>
<feature type="compositionally biased region" description="Polar residues" evidence="7">
    <location>
        <begin position="936"/>
        <end position="946"/>
    </location>
</feature>
<feature type="region of interest" description="Disordered" evidence="7">
    <location>
        <begin position="746"/>
        <end position="766"/>
    </location>
</feature>
<feature type="compositionally biased region" description="Polar residues" evidence="7">
    <location>
        <begin position="526"/>
        <end position="539"/>
    </location>
</feature>
<feature type="compositionally biased region" description="Basic and acidic residues" evidence="7">
    <location>
        <begin position="921"/>
        <end position="931"/>
    </location>
</feature>
<dbReference type="Gene3D" id="3.40.850.10">
    <property type="entry name" value="Kinesin motor domain"/>
    <property type="match status" value="1"/>
</dbReference>
<dbReference type="GO" id="GO:0005524">
    <property type="term" value="F:ATP binding"/>
    <property type="evidence" value="ECO:0007669"/>
    <property type="project" value="UniProtKB-UniRule"/>
</dbReference>
<gene>
    <name evidence="9" type="ORF">Vbra_12729</name>
</gene>
<dbReference type="EMBL" id="CDMY01000292">
    <property type="protein sequence ID" value="CEL99952.1"/>
    <property type="molecule type" value="Genomic_DNA"/>
</dbReference>
<dbReference type="AlphaFoldDB" id="A0A0G4ER73"/>
<organism evidence="9 10">
    <name type="scientific">Vitrella brassicaformis (strain CCMP3155)</name>
    <dbReference type="NCBI Taxonomy" id="1169540"/>
    <lineage>
        <taxon>Eukaryota</taxon>
        <taxon>Sar</taxon>
        <taxon>Alveolata</taxon>
        <taxon>Colpodellida</taxon>
        <taxon>Vitrellaceae</taxon>
        <taxon>Vitrella</taxon>
    </lineage>
</organism>
<sequence>MFARPLNQRLPPPRTDLGTSRTLSRVRSRPSSDVPIANGGEKSVVVRVKPLDDDDHQSACITVPDGECKDSLLCQRGTLIQEYRFSRVFGPWEDNLLVFDQLNCTDKIAGLFHGYRETVMAYGQTGSGKTHTIFGTDNELGLLQYFIQSLFDKKAEEEQKAETWRRRVRLCCFEIYGDTLTDLIPPVHDDEGVEVSRGEFYLKTSRFPYQVVSVNSPYAALDMLEDACVKRKVGLSSLNVRSSRSHAIVQLFVETYLQDKSVLLGCLTLVDLAGSEKEYENPTAEGRSSARVLNNSLSSLNRLLRKMQEGSLKESDRRQSVLTRVLYDFLQKDTGLCMVFCLNAGLQQRAASLSTLAMASDSRLIQHTRRQQYIHIDRTLIRLNTNNRAAALRPFPYQPRPDTHAVPDLSMLPPSRRSSSQPPGARPVAVRRACNGAPAAAAAAAVEEPLDQQQQQEQQQEAKDALLREYQRRVEEAESRAEWLHRGSVKYLQTVQNKYEKREERLKRLIEEKEHGQRVLEDENATLRSQLSGPPSQAPSRHPGSSPLLTIPPPSSLCQHPMVPPPPPPHSLDGPQPPPQERRPRERRLTPTASDNEGVEVGESRTATPTPTPSTADGAGVGVSGGPHDVQAQLDFWRRRAQIFEEELHTRTAVLRQLQSTVGMLGCGVGAGVGMGLGRRVRDNVISFDESLEEIRRQIDRERIEMSADLQRFSLSAIRDLKLQMEHQLRTISDAMQSLHDQATHLLPTSQPPTTPSSSPCARSLASSKSQSFIATVKRRPLGGSALDMVPFKLHEQPQEQQEEDGAGGGDEAVVGGVPSVCELVDLGKTVGSEMATPREGRDDHSPDAAPPPYAAPVAVSPSSFDGVEGESSREALTEAVRQRVEGIGTEDDTRLPTLACSKAGVGGLSDTTNEAAPLCVKERPSRRESVRSVSNDSEISFLSSA</sequence>
<feature type="region of interest" description="Disordered" evidence="7">
    <location>
        <begin position="1"/>
        <end position="38"/>
    </location>
</feature>
<name>A0A0G4ER73_VITBC</name>
<keyword evidence="10" id="KW-1185">Reference proteome</keyword>
<dbReference type="Pfam" id="PF00225">
    <property type="entry name" value="Kinesin"/>
    <property type="match status" value="1"/>
</dbReference>
<feature type="region of interest" description="Disordered" evidence="7">
    <location>
        <begin position="834"/>
        <end position="877"/>
    </location>
</feature>
<feature type="region of interest" description="Disordered" evidence="7">
    <location>
        <begin position="517"/>
        <end position="627"/>
    </location>
</feature>
<dbReference type="SUPFAM" id="SSF52540">
    <property type="entry name" value="P-loop containing nucleoside triphosphate hydrolases"/>
    <property type="match status" value="1"/>
</dbReference>
<dbReference type="PANTHER" id="PTHR47969">
    <property type="entry name" value="CHROMOSOME-ASSOCIATED KINESIN KIF4A-RELATED"/>
    <property type="match status" value="1"/>
</dbReference>
<evidence type="ECO:0000256" key="2">
    <source>
        <dbReference type="ARBA" id="ARBA00022490"/>
    </source>
</evidence>
<feature type="region of interest" description="Disordered" evidence="7">
    <location>
        <begin position="393"/>
        <end position="462"/>
    </location>
</feature>
<feature type="compositionally biased region" description="Low complexity" evidence="7">
    <location>
        <begin position="756"/>
        <end position="766"/>
    </location>
</feature>
<dbReference type="PRINTS" id="PR00380">
    <property type="entry name" value="KINESINHEAVY"/>
</dbReference>
<dbReference type="GO" id="GO:0003777">
    <property type="term" value="F:microtubule motor activity"/>
    <property type="evidence" value="ECO:0007669"/>
    <property type="project" value="InterPro"/>
</dbReference>
<feature type="domain" description="Kinesin motor" evidence="8">
    <location>
        <begin position="41"/>
        <end position="365"/>
    </location>
</feature>
<evidence type="ECO:0000256" key="4">
    <source>
        <dbReference type="ARBA" id="ARBA00022840"/>
    </source>
</evidence>
<evidence type="ECO:0000256" key="1">
    <source>
        <dbReference type="ARBA" id="ARBA00004496"/>
    </source>
</evidence>